<name>A0A183SP54_SCHSO</name>
<reference evidence="3" key="1">
    <citation type="submission" date="2016-06" db="UniProtKB">
        <authorList>
            <consortium name="WormBaseParasite"/>
        </authorList>
    </citation>
    <scope>IDENTIFICATION</scope>
</reference>
<dbReference type="EMBL" id="UYSU01033496">
    <property type="protein sequence ID" value="VDL92387.1"/>
    <property type="molecule type" value="Genomic_DNA"/>
</dbReference>
<dbReference type="SUPFAM" id="SSF56219">
    <property type="entry name" value="DNase I-like"/>
    <property type="match status" value="1"/>
</dbReference>
<dbReference type="AlphaFoldDB" id="A0A183SP54"/>
<evidence type="ECO:0000313" key="1">
    <source>
        <dbReference type="EMBL" id="VDL92387.1"/>
    </source>
</evidence>
<accession>A0A183SP54</accession>
<dbReference type="OrthoDB" id="6283378at2759"/>
<keyword evidence="2" id="KW-1185">Reference proteome</keyword>
<proteinExistence type="predicted"/>
<protein>
    <submittedName>
        <fullName evidence="3">Endonuclease/exonuclease/phosphatase domain-containing protein</fullName>
    </submittedName>
</protein>
<reference evidence="1 2" key="2">
    <citation type="submission" date="2018-11" db="EMBL/GenBank/DDBJ databases">
        <authorList>
            <consortium name="Pathogen Informatics"/>
        </authorList>
    </citation>
    <scope>NUCLEOTIDE SEQUENCE [LARGE SCALE GENOMIC DNA]</scope>
    <source>
        <strain evidence="1 2">NST_G2</strain>
    </source>
</reference>
<evidence type="ECO:0000313" key="3">
    <source>
        <dbReference type="WBParaSite" id="SSLN_0000619501-mRNA-1"/>
    </source>
</evidence>
<dbReference type="Proteomes" id="UP000275846">
    <property type="component" value="Unassembled WGS sequence"/>
</dbReference>
<evidence type="ECO:0000313" key="2">
    <source>
        <dbReference type="Proteomes" id="UP000275846"/>
    </source>
</evidence>
<dbReference type="WBParaSite" id="SSLN_0000619501-mRNA-1">
    <property type="protein sequence ID" value="SSLN_0000619501-mRNA-1"/>
    <property type="gene ID" value="SSLN_0000619501"/>
</dbReference>
<dbReference type="InterPro" id="IPR036691">
    <property type="entry name" value="Endo/exonu/phosph_ase_sf"/>
</dbReference>
<gene>
    <name evidence="1" type="ORF">SSLN_LOCUS6002</name>
</gene>
<dbReference type="Gene3D" id="3.60.10.10">
    <property type="entry name" value="Endonuclease/exonuclease/phosphatase"/>
    <property type="match status" value="1"/>
</dbReference>
<organism evidence="3">
    <name type="scientific">Schistocephalus solidus</name>
    <name type="common">Tapeworm</name>
    <dbReference type="NCBI Taxonomy" id="70667"/>
    <lineage>
        <taxon>Eukaryota</taxon>
        <taxon>Metazoa</taxon>
        <taxon>Spiralia</taxon>
        <taxon>Lophotrochozoa</taxon>
        <taxon>Platyhelminthes</taxon>
        <taxon>Cestoda</taxon>
        <taxon>Eucestoda</taxon>
        <taxon>Diphyllobothriidea</taxon>
        <taxon>Diphyllobothriidae</taxon>
        <taxon>Schistocephalus</taxon>
    </lineage>
</organism>
<sequence length="240" mass="25120">MSTVTEQIKEDRRLRRVHGAGAAGAAPGCTTTPGSDLKEWECHKSLTLSPPVSHSTQNTHCADPVLAYSQRSHLGLLVASLLPAASPQSTVTTGGLNQAKVSGFECASTPGKSDARTSHLPTLKKSYGGGDSNPVVGAGYTFRSGRTKAERCDASVATIITAYAPPMTSSDAVKDKFYNGLHTLLATVQKANKLIALGDFNARVKSDNAAWQVVLGPTVSVAETITGSFFCEPVPNTVSF</sequence>